<feature type="transmembrane region" description="Helical" evidence="1">
    <location>
        <begin position="31"/>
        <end position="48"/>
    </location>
</feature>
<name>A1ZY98_MICM2</name>
<evidence type="ECO:0000313" key="2">
    <source>
        <dbReference type="EMBL" id="EAY24664.1"/>
    </source>
</evidence>
<keyword evidence="1" id="KW-1133">Transmembrane helix</keyword>
<protein>
    <submittedName>
        <fullName evidence="2">Uncharacterized protein</fullName>
    </submittedName>
</protein>
<keyword evidence="3" id="KW-1185">Reference proteome</keyword>
<gene>
    <name evidence="2" type="ORF">M23134_00616</name>
</gene>
<keyword evidence="1" id="KW-0812">Transmembrane</keyword>
<evidence type="ECO:0000256" key="1">
    <source>
        <dbReference type="SAM" id="Phobius"/>
    </source>
</evidence>
<keyword evidence="1" id="KW-0472">Membrane</keyword>
<comment type="caution">
    <text evidence="2">The sequence shown here is derived from an EMBL/GenBank/DDBJ whole genome shotgun (WGS) entry which is preliminary data.</text>
</comment>
<organism evidence="2 3">
    <name type="scientific">Microscilla marina ATCC 23134</name>
    <dbReference type="NCBI Taxonomy" id="313606"/>
    <lineage>
        <taxon>Bacteria</taxon>
        <taxon>Pseudomonadati</taxon>
        <taxon>Bacteroidota</taxon>
        <taxon>Cytophagia</taxon>
        <taxon>Cytophagales</taxon>
        <taxon>Microscillaceae</taxon>
        <taxon>Microscilla</taxon>
    </lineage>
</organism>
<evidence type="ECO:0000313" key="3">
    <source>
        <dbReference type="Proteomes" id="UP000004095"/>
    </source>
</evidence>
<dbReference type="EMBL" id="AAWS01000064">
    <property type="protein sequence ID" value="EAY24664.1"/>
    <property type="molecule type" value="Genomic_DNA"/>
</dbReference>
<dbReference type="AlphaFoldDB" id="A1ZY98"/>
<accession>A1ZY98</accession>
<dbReference type="Proteomes" id="UP000004095">
    <property type="component" value="Unassembled WGS sequence"/>
</dbReference>
<proteinExistence type="predicted"/>
<reference evidence="2 3" key="1">
    <citation type="submission" date="2007-01" db="EMBL/GenBank/DDBJ databases">
        <authorList>
            <person name="Haygood M."/>
            <person name="Podell S."/>
            <person name="Anderson C."/>
            <person name="Hopkinson B."/>
            <person name="Roe K."/>
            <person name="Barbeau K."/>
            <person name="Gaasterland T."/>
            <person name="Ferriera S."/>
            <person name="Johnson J."/>
            <person name="Kravitz S."/>
            <person name="Beeson K."/>
            <person name="Sutton G."/>
            <person name="Rogers Y.-H."/>
            <person name="Friedman R."/>
            <person name="Frazier M."/>
            <person name="Venter J.C."/>
        </authorList>
    </citation>
    <scope>NUCLEOTIDE SEQUENCE [LARGE SCALE GENOMIC DNA]</scope>
    <source>
        <strain evidence="2 3">ATCC 23134</strain>
    </source>
</reference>
<sequence length="117" mass="13463">MYIFGLNRKKQGVKFTQVSQEKRIMALNNSLYCLPALFLPPTVILAFLNRLTHQQAPDDGFKVTFTAKQITGFSRYSTKNATRLQLIHLTIKNKYSPKICPTSTKISNLFTKEQFLF</sequence>